<dbReference type="Proteomes" id="UP000619761">
    <property type="component" value="Unassembled WGS sequence"/>
</dbReference>
<dbReference type="RefSeq" id="WP_189415791.1">
    <property type="nucleotide sequence ID" value="NZ_BMYZ01000001.1"/>
</dbReference>
<evidence type="ECO:0000313" key="2">
    <source>
        <dbReference type="EMBL" id="GGY64214.1"/>
    </source>
</evidence>
<organism evidence="2 3">
    <name type="scientific">Cellvibrio zantedeschiae</name>
    <dbReference type="NCBI Taxonomy" id="1237077"/>
    <lineage>
        <taxon>Bacteria</taxon>
        <taxon>Pseudomonadati</taxon>
        <taxon>Pseudomonadota</taxon>
        <taxon>Gammaproteobacteria</taxon>
        <taxon>Cellvibrionales</taxon>
        <taxon>Cellvibrionaceae</taxon>
        <taxon>Cellvibrio</taxon>
    </lineage>
</organism>
<sequence length="447" mass="50421">MKRPLLLKFITIGCLMLLLMIPVGMINGVIKERKSSQQEVIEEIAKSASYSQKLIGPVLVVPYIKHHKEWKTDEVTKVRYQVDVTESGERYFLPSAFSVDGKVKTERRARGIYEARLYHADNMITGHFDVPDNYGVVENLDVYEFDSPYISMGIKDIRGIENALKIKVGEDIIDMQPGTKLKILGEGVHATIKHPDQLKKAILHFSFNLVLQGTESLSIVPIGRESNVDLSSDWPHPSFMGDYLPTKREIDDKGFIASWRTSYFSSNQGENFERCINSADCEAFNNRYFGVSFIDPVDQYVKSDRAIKYAILFIALTFAGFFLFEILKRLAIHPMQYGLVGLSLAFFYLLLVSLSEHIAFDLAYLIASSACIALIGFYVSYVLKSILRSAIFSSLLASLYGLLYSLLSAEDYALLMGSTLLFALLGVFMVLTRKLDWYSVGRTEAVN</sequence>
<dbReference type="PANTHER" id="PTHR30092">
    <property type="entry name" value="INNER MEMBRANE PROTEIN CRED"/>
    <property type="match status" value="1"/>
</dbReference>
<keyword evidence="3" id="KW-1185">Reference proteome</keyword>
<feature type="transmembrane region" description="Helical" evidence="1">
    <location>
        <begin position="413"/>
        <end position="432"/>
    </location>
</feature>
<protein>
    <submittedName>
        <fullName evidence="2">Cell envelope integrity protein CreD</fullName>
    </submittedName>
</protein>
<gene>
    <name evidence="2" type="primary">creD</name>
    <name evidence="2" type="ORF">GCM10011613_04960</name>
</gene>
<keyword evidence="1" id="KW-0812">Transmembrane</keyword>
<dbReference type="PANTHER" id="PTHR30092:SF0">
    <property type="entry name" value="INNER MEMBRANE PROTEIN CRED"/>
    <property type="match status" value="1"/>
</dbReference>
<reference evidence="3" key="1">
    <citation type="journal article" date="2019" name="Int. J. Syst. Evol. Microbiol.">
        <title>The Global Catalogue of Microorganisms (GCM) 10K type strain sequencing project: providing services to taxonomists for standard genome sequencing and annotation.</title>
        <authorList>
            <consortium name="The Broad Institute Genomics Platform"/>
            <consortium name="The Broad Institute Genome Sequencing Center for Infectious Disease"/>
            <person name="Wu L."/>
            <person name="Ma J."/>
        </authorList>
    </citation>
    <scope>NUCLEOTIDE SEQUENCE [LARGE SCALE GENOMIC DNA]</scope>
    <source>
        <strain evidence="3">KCTC 32239</strain>
    </source>
</reference>
<dbReference type="InterPro" id="IPR010364">
    <property type="entry name" value="Uncharacterised_IM_CreD"/>
</dbReference>
<accession>A0ABQ3AQ23</accession>
<feature type="transmembrane region" description="Helical" evidence="1">
    <location>
        <begin position="362"/>
        <end position="383"/>
    </location>
</feature>
<feature type="transmembrane region" description="Helical" evidence="1">
    <location>
        <begin position="390"/>
        <end position="407"/>
    </location>
</feature>
<comment type="caution">
    <text evidence="2">The sequence shown here is derived from an EMBL/GenBank/DDBJ whole genome shotgun (WGS) entry which is preliminary data.</text>
</comment>
<evidence type="ECO:0000313" key="3">
    <source>
        <dbReference type="Proteomes" id="UP000619761"/>
    </source>
</evidence>
<dbReference type="EMBL" id="BMYZ01000001">
    <property type="protein sequence ID" value="GGY64214.1"/>
    <property type="molecule type" value="Genomic_DNA"/>
</dbReference>
<evidence type="ECO:0000256" key="1">
    <source>
        <dbReference type="SAM" id="Phobius"/>
    </source>
</evidence>
<keyword evidence="1" id="KW-0472">Membrane</keyword>
<proteinExistence type="predicted"/>
<feature type="transmembrane region" description="Helical" evidence="1">
    <location>
        <begin position="309"/>
        <end position="327"/>
    </location>
</feature>
<keyword evidence="1" id="KW-1133">Transmembrane helix</keyword>
<dbReference type="NCBIfam" id="NF008712">
    <property type="entry name" value="PRK11715.1-1"/>
    <property type="match status" value="1"/>
</dbReference>
<feature type="transmembrane region" description="Helical" evidence="1">
    <location>
        <begin position="339"/>
        <end position="356"/>
    </location>
</feature>
<name>A0ABQ3AQ23_9GAMM</name>
<dbReference type="Pfam" id="PF06123">
    <property type="entry name" value="CreD"/>
    <property type="match status" value="1"/>
</dbReference>
<dbReference type="PIRSF" id="PIRSF004548">
    <property type="entry name" value="CreD"/>
    <property type="match status" value="1"/>
</dbReference>